<comment type="caution">
    <text evidence="1">The sequence shown here is derived from an EMBL/GenBank/DDBJ whole genome shotgun (WGS) entry which is preliminary data.</text>
</comment>
<feature type="non-terminal residue" evidence="1">
    <location>
        <position position="15"/>
    </location>
</feature>
<protein>
    <submittedName>
        <fullName evidence="1">Uncharacterized protein</fullName>
    </submittedName>
</protein>
<dbReference type="Proteomes" id="UP001187192">
    <property type="component" value="Unassembled WGS sequence"/>
</dbReference>
<organism evidence="1 2">
    <name type="scientific">Ficus carica</name>
    <name type="common">Common fig</name>
    <dbReference type="NCBI Taxonomy" id="3494"/>
    <lineage>
        <taxon>Eukaryota</taxon>
        <taxon>Viridiplantae</taxon>
        <taxon>Streptophyta</taxon>
        <taxon>Embryophyta</taxon>
        <taxon>Tracheophyta</taxon>
        <taxon>Spermatophyta</taxon>
        <taxon>Magnoliopsida</taxon>
        <taxon>eudicotyledons</taxon>
        <taxon>Gunneridae</taxon>
        <taxon>Pentapetalae</taxon>
        <taxon>rosids</taxon>
        <taxon>fabids</taxon>
        <taxon>Rosales</taxon>
        <taxon>Moraceae</taxon>
        <taxon>Ficeae</taxon>
        <taxon>Ficus</taxon>
    </lineage>
</organism>
<gene>
    <name evidence="1" type="ORF">TIFTF001_044346</name>
</gene>
<evidence type="ECO:0000313" key="1">
    <source>
        <dbReference type="EMBL" id="GMN29409.1"/>
    </source>
</evidence>
<sequence length="15" mass="1505">MNHGDSNQGMAANGT</sequence>
<accession>A0AA88D7J4</accession>
<keyword evidence="2" id="KW-1185">Reference proteome</keyword>
<dbReference type="EMBL" id="BTGU01003270">
    <property type="protein sequence ID" value="GMN29409.1"/>
    <property type="molecule type" value="Genomic_DNA"/>
</dbReference>
<reference evidence="1" key="1">
    <citation type="submission" date="2023-07" db="EMBL/GenBank/DDBJ databases">
        <title>draft genome sequence of fig (Ficus carica).</title>
        <authorList>
            <person name="Takahashi T."/>
            <person name="Nishimura K."/>
        </authorList>
    </citation>
    <scope>NUCLEOTIDE SEQUENCE</scope>
</reference>
<name>A0AA88D7J4_FICCA</name>
<proteinExistence type="predicted"/>
<evidence type="ECO:0000313" key="2">
    <source>
        <dbReference type="Proteomes" id="UP001187192"/>
    </source>
</evidence>